<comment type="caution">
    <text evidence="2">The sequence shown here is derived from an EMBL/GenBank/DDBJ whole genome shotgun (WGS) entry which is preliminary data.</text>
</comment>
<proteinExistence type="predicted"/>
<feature type="signal peptide" evidence="1">
    <location>
        <begin position="1"/>
        <end position="18"/>
    </location>
</feature>
<evidence type="ECO:0000313" key="2">
    <source>
        <dbReference type="EMBL" id="KAF9526191.1"/>
    </source>
</evidence>
<organism evidence="2 3">
    <name type="scientific">Crepidotus variabilis</name>
    <dbReference type="NCBI Taxonomy" id="179855"/>
    <lineage>
        <taxon>Eukaryota</taxon>
        <taxon>Fungi</taxon>
        <taxon>Dikarya</taxon>
        <taxon>Basidiomycota</taxon>
        <taxon>Agaricomycotina</taxon>
        <taxon>Agaricomycetes</taxon>
        <taxon>Agaricomycetidae</taxon>
        <taxon>Agaricales</taxon>
        <taxon>Agaricineae</taxon>
        <taxon>Crepidotaceae</taxon>
        <taxon>Crepidotus</taxon>
    </lineage>
</organism>
<name>A0A9P6EBR9_9AGAR</name>
<accession>A0A9P6EBR9</accession>
<dbReference type="EMBL" id="MU157874">
    <property type="protein sequence ID" value="KAF9526191.1"/>
    <property type="molecule type" value="Genomic_DNA"/>
</dbReference>
<dbReference type="AlphaFoldDB" id="A0A9P6EBR9"/>
<gene>
    <name evidence="2" type="ORF">CPB83DRAFT_858213</name>
</gene>
<evidence type="ECO:0000313" key="3">
    <source>
        <dbReference type="Proteomes" id="UP000807306"/>
    </source>
</evidence>
<dbReference type="Proteomes" id="UP000807306">
    <property type="component" value="Unassembled WGS sequence"/>
</dbReference>
<sequence>MQLLSFLPAVLLALSVAASPVIDESFCPGAKVVSETYIGKDKNVKVQSLSCDTIVKAAPKEKVLLPRAANDLNVCGTHCNNNCFLPAGGGPDPNECHVISDALLYEGQNTGTLFQIQNGAVPGNPTVMQYRSCKTFFVNQDVQPLQFCRSQWAQIIDSLAFNCQATQNAHGGNCVADDQRWYIQVQSING</sequence>
<keyword evidence="3" id="KW-1185">Reference proteome</keyword>
<keyword evidence="1" id="KW-0732">Signal</keyword>
<dbReference type="OrthoDB" id="3226519at2759"/>
<reference evidence="2" key="1">
    <citation type="submission" date="2020-11" db="EMBL/GenBank/DDBJ databases">
        <authorList>
            <consortium name="DOE Joint Genome Institute"/>
            <person name="Ahrendt S."/>
            <person name="Riley R."/>
            <person name="Andreopoulos W."/>
            <person name="Labutti K."/>
            <person name="Pangilinan J."/>
            <person name="Ruiz-Duenas F.J."/>
            <person name="Barrasa J.M."/>
            <person name="Sanchez-Garcia M."/>
            <person name="Camarero S."/>
            <person name="Miyauchi S."/>
            <person name="Serrano A."/>
            <person name="Linde D."/>
            <person name="Babiker R."/>
            <person name="Drula E."/>
            <person name="Ayuso-Fernandez I."/>
            <person name="Pacheco R."/>
            <person name="Padilla G."/>
            <person name="Ferreira P."/>
            <person name="Barriuso J."/>
            <person name="Kellner H."/>
            <person name="Castanera R."/>
            <person name="Alfaro M."/>
            <person name="Ramirez L."/>
            <person name="Pisabarro A.G."/>
            <person name="Kuo A."/>
            <person name="Tritt A."/>
            <person name="Lipzen A."/>
            <person name="He G."/>
            <person name="Yan M."/>
            <person name="Ng V."/>
            <person name="Cullen D."/>
            <person name="Martin F."/>
            <person name="Rosso M.-N."/>
            <person name="Henrissat B."/>
            <person name="Hibbett D."/>
            <person name="Martinez A.T."/>
            <person name="Grigoriev I.V."/>
        </authorList>
    </citation>
    <scope>NUCLEOTIDE SEQUENCE</scope>
    <source>
        <strain evidence="2">CBS 506.95</strain>
    </source>
</reference>
<feature type="chain" id="PRO_5040230504" evidence="1">
    <location>
        <begin position="19"/>
        <end position="190"/>
    </location>
</feature>
<protein>
    <submittedName>
        <fullName evidence="2">Uncharacterized protein</fullName>
    </submittedName>
</protein>
<evidence type="ECO:0000256" key="1">
    <source>
        <dbReference type="SAM" id="SignalP"/>
    </source>
</evidence>